<keyword evidence="1 5" id="KW-0479">Metal-binding</keyword>
<feature type="compositionally biased region" description="Polar residues" evidence="6">
    <location>
        <begin position="20"/>
        <end position="29"/>
    </location>
</feature>
<evidence type="ECO:0000256" key="2">
    <source>
        <dbReference type="ARBA" id="ARBA00022964"/>
    </source>
</evidence>
<evidence type="ECO:0000256" key="6">
    <source>
        <dbReference type="SAM" id="MobiDB-lite"/>
    </source>
</evidence>
<dbReference type="SUPFAM" id="SSF51197">
    <property type="entry name" value="Clavaminate synthase-like"/>
    <property type="match status" value="1"/>
</dbReference>
<dbReference type="Proteomes" id="UP000789595">
    <property type="component" value="Unassembled WGS sequence"/>
</dbReference>
<dbReference type="Pfam" id="PF13532">
    <property type="entry name" value="2OG-FeII_Oxy_2"/>
    <property type="match status" value="1"/>
</dbReference>
<sequence length="388" mass="41516">MSSTNTATPSSPSAVDAAPQPSSTPTGNISRDAVDAMPQPSTQKDDADETCDPDALLSPDRVASSPLPGVVLLKNALDEAGQREALAWALRHGIDRKAWLDADGALNAPRQFRGRCYDAVEAVDPRAGALSDALQEAARRAYKEVDPVGASTTHLLMLFYAKLERGLGWHRDNGRSDGRDLTPVVSLSLGAACSFRMKHGPNDPETTVVLESGDAILFGGPARHIMHAVTDLQKGTCPAHLRDMVRGRVPGDPAEWRLNLTWRHAPELRGLEGGDRFHILGSPTATFVATAREKGLAAARAEANARKLARKQKKARRRFGTDCALGAGCDRPCCAPRTTRTHLDFVKPAEEEPPPPPPAYLMVLYLVGPVALGVGAARVARWVFEGGA</sequence>
<keyword evidence="4 5" id="KW-0408">Iron</keyword>
<evidence type="ECO:0000259" key="7">
    <source>
        <dbReference type="PROSITE" id="PS51471"/>
    </source>
</evidence>
<keyword evidence="3" id="KW-0560">Oxidoreductase</keyword>
<accession>A0A8J2SWG0</accession>
<dbReference type="PROSITE" id="PS51471">
    <property type="entry name" value="FE2OG_OXY"/>
    <property type="match status" value="1"/>
</dbReference>
<comment type="caution">
    <text evidence="8">The sequence shown here is derived from an EMBL/GenBank/DDBJ whole genome shotgun (WGS) entry which is preliminary data.</text>
</comment>
<gene>
    <name evidence="8" type="ORF">PECAL_6P02530</name>
</gene>
<dbReference type="Gene3D" id="2.60.120.590">
    <property type="entry name" value="Alpha-ketoglutarate-dependent dioxygenase AlkB-like"/>
    <property type="match status" value="1"/>
</dbReference>
<evidence type="ECO:0000256" key="3">
    <source>
        <dbReference type="ARBA" id="ARBA00023002"/>
    </source>
</evidence>
<organism evidence="8 9">
    <name type="scientific">Pelagomonas calceolata</name>
    <dbReference type="NCBI Taxonomy" id="35677"/>
    <lineage>
        <taxon>Eukaryota</taxon>
        <taxon>Sar</taxon>
        <taxon>Stramenopiles</taxon>
        <taxon>Ochrophyta</taxon>
        <taxon>Pelagophyceae</taxon>
        <taxon>Pelagomonadales</taxon>
        <taxon>Pelagomonadaceae</taxon>
        <taxon>Pelagomonas</taxon>
    </lineage>
</organism>
<protein>
    <recommendedName>
        <fullName evidence="7">Fe2OG dioxygenase domain-containing protein</fullName>
    </recommendedName>
</protein>
<dbReference type="InterPro" id="IPR005123">
    <property type="entry name" value="Oxoglu/Fe-dep_dioxygenase_dom"/>
</dbReference>
<reference evidence="8" key="1">
    <citation type="submission" date="2021-11" db="EMBL/GenBank/DDBJ databases">
        <authorList>
            <consortium name="Genoscope - CEA"/>
            <person name="William W."/>
        </authorList>
    </citation>
    <scope>NUCLEOTIDE SEQUENCE</scope>
</reference>
<dbReference type="AlphaFoldDB" id="A0A8J2SWG0"/>
<evidence type="ECO:0000256" key="1">
    <source>
        <dbReference type="ARBA" id="ARBA00022723"/>
    </source>
</evidence>
<evidence type="ECO:0000256" key="5">
    <source>
        <dbReference type="PIRSR" id="PIRSR604574-2"/>
    </source>
</evidence>
<keyword evidence="2" id="KW-0223">Dioxygenase</keyword>
<comment type="cofactor">
    <cofactor evidence="5">
        <name>Fe(2+)</name>
        <dbReference type="ChEBI" id="CHEBI:29033"/>
    </cofactor>
    <text evidence="5">Binds 1 Fe(2+) ion per subunit.</text>
</comment>
<evidence type="ECO:0000313" key="9">
    <source>
        <dbReference type="Proteomes" id="UP000789595"/>
    </source>
</evidence>
<dbReference type="GO" id="GO:0035515">
    <property type="term" value="F:oxidative RNA demethylase activity"/>
    <property type="evidence" value="ECO:0007669"/>
    <property type="project" value="TreeGrafter"/>
</dbReference>
<dbReference type="PANTHER" id="PTHR16557">
    <property type="entry name" value="ALKYLATED DNA REPAIR PROTEIN ALKB-RELATED"/>
    <property type="match status" value="1"/>
</dbReference>
<dbReference type="InterPro" id="IPR004574">
    <property type="entry name" value="Alkb"/>
</dbReference>
<feature type="binding site" evidence="5">
    <location>
        <position position="227"/>
    </location>
    <ligand>
        <name>Fe cation</name>
        <dbReference type="ChEBI" id="CHEBI:24875"/>
        <note>catalytic</note>
    </ligand>
</feature>
<feature type="domain" description="Fe2OG dioxygenase" evidence="7">
    <location>
        <begin position="151"/>
        <end position="266"/>
    </location>
</feature>
<dbReference type="GO" id="GO:0005737">
    <property type="term" value="C:cytoplasm"/>
    <property type="evidence" value="ECO:0007669"/>
    <property type="project" value="TreeGrafter"/>
</dbReference>
<feature type="compositionally biased region" description="Low complexity" evidence="6">
    <location>
        <begin position="1"/>
        <end position="14"/>
    </location>
</feature>
<feature type="binding site" evidence="5">
    <location>
        <position position="172"/>
    </location>
    <ligand>
        <name>Fe cation</name>
        <dbReference type="ChEBI" id="CHEBI:24875"/>
        <note>catalytic</note>
    </ligand>
</feature>
<dbReference type="PANTHER" id="PTHR16557:SF2">
    <property type="entry name" value="NUCLEIC ACID DIOXYGENASE ALKBH1"/>
    <property type="match status" value="1"/>
</dbReference>
<feature type="region of interest" description="Disordered" evidence="6">
    <location>
        <begin position="1"/>
        <end position="62"/>
    </location>
</feature>
<dbReference type="GO" id="GO:0035516">
    <property type="term" value="F:broad specificity oxidative DNA demethylase activity"/>
    <property type="evidence" value="ECO:0007669"/>
    <property type="project" value="TreeGrafter"/>
</dbReference>
<proteinExistence type="predicted"/>
<dbReference type="InterPro" id="IPR027450">
    <property type="entry name" value="AlkB-like"/>
</dbReference>
<dbReference type="OrthoDB" id="6614653at2759"/>
<evidence type="ECO:0000256" key="4">
    <source>
        <dbReference type="ARBA" id="ARBA00023004"/>
    </source>
</evidence>
<dbReference type="EMBL" id="CAKKNE010000006">
    <property type="protein sequence ID" value="CAH0378657.1"/>
    <property type="molecule type" value="Genomic_DNA"/>
</dbReference>
<feature type="binding site" evidence="5">
    <location>
        <position position="170"/>
    </location>
    <ligand>
        <name>Fe cation</name>
        <dbReference type="ChEBI" id="CHEBI:24875"/>
        <note>catalytic</note>
    </ligand>
</feature>
<dbReference type="GO" id="GO:0008198">
    <property type="term" value="F:ferrous iron binding"/>
    <property type="evidence" value="ECO:0007669"/>
    <property type="project" value="TreeGrafter"/>
</dbReference>
<dbReference type="InterPro" id="IPR037151">
    <property type="entry name" value="AlkB-like_sf"/>
</dbReference>
<evidence type="ECO:0000313" key="8">
    <source>
        <dbReference type="EMBL" id="CAH0378657.1"/>
    </source>
</evidence>
<name>A0A8J2SWG0_9STRA</name>
<dbReference type="GO" id="GO:0035513">
    <property type="term" value="P:oxidative RNA demethylation"/>
    <property type="evidence" value="ECO:0007669"/>
    <property type="project" value="TreeGrafter"/>
</dbReference>
<keyword evidence="9" id="KW-1185">Reference proteome</keyword>